<dbReference type="PROSITE" id="PS50035">
    <property type="entry name" value="PLD"/>
    <property type="match status" value="1"/>
</dbReference>
<dbReference type="CDD" id="cd09160">
    <property type="entry name" value="PLDc_SMU_988_like_2"/>
    <property type="match status" value="1"/>
</dbReference>
<sequence>MKINELKGKCKSHLSGFLRGGLVGILVVMQFSVLIGLSFWLRSFTVYFYVILEVLSFLVVIALMNDNRCPSFKIAWICIVLLFPISGHVMFALWGKSTANKRLTNNIRAKIERGNTFFEFNDAILKEIREDYKEIERVSNYMVSEGFPMFKNNSITYYPMGEDTFDAMFDDIRNAKKFILIDFFIVAEGGLWDELHSILLEKIKAGVEVKFLYDDFGAMIRTPKNFSKMLESEGIQVRVFNPIHKYTDKLFMNYRSHQKIVVIDGNIGYTGGMNIADEYANLIERFGVWKDTAVRVFGEAVWGLTVTFLQMWEVASTGEYLDYSIYKPTIEFEANQTFACVISDGPVNNPSNPIENIYKQIIHYANDYLYISTPYLIIEEDMQLALIMAARSGVDVRIITPFIPDKKHVKILTNYNYGVLLANGIKIYEYTPGFIHAKSIINENCGVVGTINMDYRSFYLHYECGVFMSDKKIIGDIKADFTMTLKQCKEVTYAEWKNRPLGLKIYQSVLNIFSTQM</sequence>
<feature type="transmembrane region" description="Helical" evidence="9">
    <location>
        <begin position="76"/>
        <end position="95"/>
    </location>
</feature>
<dbReference type="GO" id="GO:0005886">
    <property type="term" value="C:plasma membrane"/>
    <property type="evidence" value="ECO:0007669"/>
    <property type="project" value="UniProtKB-SubCell"/>
</dbReference>
<keyword evidence="4 9" id="KW-0812">Transmembrane</keyword>
<protein>
    <recommendedName>
        <fullName evidence="8">Cardiolipin synthase</fullName>
        <ecNumber evidence="8">2.7.8.-</ecNumber>
    </recommendedName>
</protein>
<dbReference type="AlphaFoldDB" id="A0A1M7ET89"/>
<reference evidence="11 12" key="1">
    <citation type="submission" date="2016-11" db="EMBL/GenBank/DDBJ databases">
        <authorList>
            <person name="Jaros S."/>
            <person name="Januszkiewicz K."/>
            <person name="Wedrychowicz H."/>
        </authorList>
    </citation>
    <scope>NUCLEOTIDE SEQUENCE [LARGE SCALE GENOMIC DNA]</scope>
    <source>
        <strain evidence="11 12">DSM 15930</strain>
    </source>
</reference>
<evidence type="ECO:0000313" key="12">
    <source>
        <dbReference type="Proteomes" id="UP000184038"/>
    </source>
</evidence>
<dbReference type="PANTHER" id="PTHR21248">
    <property type="entry name" value="CARDIOLIPIN SYNTHASE"/>
    <property type="match status" value="1"/>
</dbReference>
<feature type="transmembrane region" description="Helical" evidence="9">
    <location>
        <begin position="46"/>
        <end position="64"/>
    </location>
</feature>
<dbReference type="SUPFAM" id="SSF56024">
    <property type="entry name" value="Phospholipase D/nuclease"/>
    <property type="match status" value="2"/>
</dbReference>
<dbReference type="EMBL" id="FRCP01000005">
    <property type="protein sequence ID" value="SHL94808.1"/>
    <property type="molecule type" value="Genomic_DNA"/>
</dbReference>
<evidence type="ECO:0000259" key="10">
    <source>
        <dbReference type="PROSITE" id="PS50035"/>
    </source>
</evidence>
<evidence type="ECO:0000256" key="7">
    <source>
        <dbReference type="ARBA" id="ARBA00023136"/>
    </source>
</evidence>
<dbReference type="GO" id="GO:0032049">
    <property type="term" value="P:cardiolipin biosynthetic process"/>
    <property type="evidence" value="ECO:0007669"/>
    <property type="project" value="UniProtKB-UniRule"/>
</dbReference>
<gene>
    <name evidence="11" type="ORF">SAMN02746066_00168</name>
</gene>
<evidence type="ECO:0000256" key="8">
    <source>
        <dbReference type="NCBIfam" id="TIGR04265"/>
    </source>
</evidence>
<evidence type="ECO:0000313" key="11">
    <source>
        <dbReference type="EMBL" id="SHL94808.1"/>
    </source>
</evidence>
<accession>A0A1M7ET89</accession>
<keyword evidence="5" id="KW-0677">Repeat</keyword>
<dbReference type="SMART" id="SM00155">
    <property type="entry name" value="PLDc"/>
    <property type="match status" value="2"/>
</dbReference>
<name>A0A1M7ET89_9FIRM</name>
<dbReference type="CDD" id="cd09154">
    <property type="entry name" value="PLDc_SMU_988_like_1"/>
    <property type="match status" value="1"/>
</dbReference>
<evidence type="ECO:0000256" key="9">
    <source>
        <dbReference type="SAM" id="Phobius"/>
    </source>
</evidence>
<dbReference type="GO" id="GO:0008808">
    <property type="term" value="F:cardiolipin synthase activity"/>
    <property type="evidence" value="ECO:0007669"/>
    <property type="project" value="UniProtKB-UniRule"/>
</dbReference>
<proteinExistence type="predicted"/>
<keyword evidence="6 9" id="KW-1133">Transmembrane helix</keyword>
<dbReference type="InterPro" id="IPR001736">
    <property type="entry name" value="PLipase_D/transphosphatidylase"/>
</dbReference>
<feature type="domain" description="PLD phosphodiesterase" evidence="10">
    <location>
        <begin position="252"/>
        <end position="279"/>
    </location>
</feature>
<organism evidence="11 12">
    <name type="scientific">Anaerosporobacter mobilis DSM 15930</name>
    <dbReference type="NCBI Taxonomy" id="1120996"/>
    <lineage>
        <taxon>Bacteria</taxon>
        <taxon>Bacillati</taxon>
        <taxon>Bacillota</taxon>
        <taxon>Clostridia</taxon>
        <taxon>Lachnospirales</taxon>
        <taxon>Lachnospiraceae</taxon>
        <taxon>Anaerosporobacter</taxon>
    </lineage>
</organism>
<comment type="subcellular location">
    <subcellularLocation>
        <location evidence="1">Cell membrane</location>
    </subcellularLocation>
</comment>
<evidence type="ECO:0000256" key="3">
    <source>
        <dbReference type="ARBA" id="ARBA00022679"/>
    </source>
</evidence>
<dbReference type="OrthoDB" id="9762009at2"/>
<keyword evidence="2" id="KW-1003">Cell membrane</keyword>
<dbReference type="InterPro" id="IPR025202">
    <property type="entry name" value="PLD-like_dom"/>
</dbReference>
<keyword evidence="12" id="KW-1185">Reference proteome</keyword>
<dbReference type="STRING" id="1120996.SAMN02746066_00168"/>
<dbReference type="NCBIfam" id="TIGR04265">
    <property type="entry name" value="bac_cardiolipin"/>
    <property type="match status" value="1"/>
</dbReference>
<dbReference type="RefSeq" id="WP_073281776.1">
    <property type="nucleotide sequence ID" value="NZ_FRCP01000005.1"/>
</dbReference>
<dbReference type="Proteomes" id="UP000184038">
    <property type="component" value="Unassembled WGS sequence"/>
</dbReference>
<evidence type="ECO:0000256" key="6">
    <source>
        <dbReference type="ARBA" id="ARBA00022989"/>
    </source>
</evidence>
<keyword evidence="3" id="KW-0808">Transferase</keyword>
<dbReference type="EC" id="2.7.8.-" evidence="8"/>
<evidence type="ECO:0000256" key="2">
    <source>
        <dbReference type="ARBA" id="ARBA00022475"/>
    </source>
</evidence>
<evidence type="ECO:0000256" key="4">
    <source>
        <dbReference type="ARBA" id="ARBA00022692"/>
    </source>
</evidence>
<keyword evidence="7 9" id="KW-0472">Membrane</keyword>
<dbReference type="InterPro" id="IPR022924">
    <property type="entry name" value="Cardiolipin_synthase"/>
</dbReference>
<evidence type="ECO:0000256" key="1">
    <source>
        <dbReference type="ARBA" id="ARBA00004236"/>
    </source>
</evidence>
<feature type="transmembrane region" description="Helical" evidence="9">
    <location>
        <begin position="21"/>
        <end position="40"/>
    </location>
</feature>
<evidence type="ECO:0000256" key="5">
    <source>
        <dbReference type="ARBA" id="ARBA00022737"/>
    </source>
</evidence>
<dbReference type="PANTHER" id="PTHR21248:SF22">
    <property type="entry name" value="PHOSPHOLIPASE D"/>
    <property type="match status" value="1"/>
</dbReference>
<dbReference type="Pfam" id="PF13091">
    <property type="entry name" value="PLDc_2"/>
    <property type="match status" value="2"/>
</dbReference>
<dbReference type="Gene3D" id="3.30.870.10">
    <property type="entry name" value="Endonuclease Chain A"/>
    <property type="match status" value="2"/>
</dbReference>